<evidence type="ECO:0000259" key="2">
    <source>
        <dbReference type="Pfam" id="PF07411"/>
    </source>
</evidence>
<dbReference type="EMBL" id="JANIBJ010000007">
    <property type="protein sequence ID" value="MCQ8103528.1"/>
    <property type="molecule type" value="Genomic_DNA"/>
</dbReference>
<dbReference type="InterPro" id="IPR051141">
    <property type="entry name" value="UPF0339_domain"/>
</dbReference>
<evidence type="ECO:0000313" key="4">
    <source>
        <dbReference type="Proteomes" id="UP001524499"/>
    </source>
</evidence>
<feature type="domain" description="DUF1508" evidence="2">
    <location>
        <begin position="13"/>
        <end position="48"/>
    </location>
</feature>
<organism evidence="3 4">
    <name type="scientific">Methylomonas subterranea</name>
    <dbReference type="NCBI Taxonomy" id="2952225"/>
    <lineage>
        <taxon>Bacteria</taxon>
        <taxon>Pseudomonadati</taxon>
        <taxon>Pseudomonadota</taxon>
        <taxon>Gammaproteobacteria</taxon>
        <taxon>Methylococcales</taxon>
        <taxon>Methylococcaceae</taxon>
        <taxon>Methylomonas</taxon>
    </lineage>
</organism>
<dbReference type="InterPro" id="IPR036913">
    <property type="entry name" value="YegP-like_sf"/>
</dbReference>
<dbReference type="SUPFAM" id="SSF160113">
    <property type="entry name" value="YegP-like"/>
    <property type="match status" value="2"/>
</dbReference>
<proteinExistence type="inferred from homology"/>
<sequence>MPATFELKTNAEKQYFFNFLDGKGELILMSGDYDNKEAAMRDIKEVRTGSLMSNQIAAGKVAEGDTFFVIKDAAGNIIVKSVLYNSNMVFDNALHAVKDNACVAEIVDLTV</sequence>
<comment type="similarity">
    <text evidence="1">Belongs to the UPF0339 family. Duplicated subfamily.</text>
</comment>
<keyword evidence="4" id="KW-1185">Reference proteome</keyword>
<accession>A0ABT1TDJ6</accession>
<dbReference type="RefSeq" id="WP_256601233.1">
    <property type="nucleotide sequence ID" value="NZ_JANIBJ010000007.1"/>
</dbReference>
<protein>
    <submittedName>
        <fullName evidence="3">YegP family protein</fullName>
    </submittedName>
</protein>
<dbReference type="PANTHER" id="PTHR40606:SF1">
    <property type="entry name" value="UPF0339 PROTEIN YEGP"/>
    <property type="match status" value="1"/>
</dbReference>
<feature type="domain" description="DUF1508" evidence="2">
    <location>
        <begin position="64"/>
        <end position="108"/>
    </location>
</feature>
<dbReference type="Pfam" id="PF07411">
    <property type="entry name" value="DUF1508"/>
    <property type="match status" value="2"/>
</dbReference>
<evidence type="ECO:0000313" key="3">
    <source>
        <dbReference type="EMBL" id="MCQ8103528.1"/>
    </source>
</evidence>
<comment type="caution">
    <text evidence="3">The sequence shown here is derived from an EMBL/GenBank/DDBJ whole genome shotgun (WGS) entry which is preliminary data.</text>
</comment>
<dbReference type="InterPro" id="IPR010879">
    <property type="entry name" value="DUF1508"/>
</dbReference>
<evidence type="ECO:0000256" key="1">
    <source>
        <dbReference type="ARBA" id="ARBA00007576"/>
    </source>
</evidence>
<dbReference type="Proteomes" id="UP001524499">
    <property type="component" value="Unassembled WGS sequence"/>
</dbReference>
<dbReference type="Gene3D" id="2.30.29.80">
    <property type="match status" value="1"/>
</dbReference>
<reference evidence="3 4" key="1">
    <citation type="submission" date="2022-07" db="EMBL/GenBank/DDBJ databases">
        <title>Methylomonas rivi sp. nov., Methylomonas rosea sp. nov., Methylomonas aureus sp. nov. and Methylomonas subterranea sp. nov., four novel methanotrophs isolated from a freshwater creek and the deep terrestrial subsurface.</title>
        <authorList>
            <person name="Abin C."/>
            <person name="Sankaranarayanan K."/>
            <person name="Garner C."/>
            <person name="Sindelar R."/>
            <person name="Kotary K."/>
            <person name="Garner R."/>
            <person name="Barclay S."/>
            <person name="Lawson P."/>
            <person name="Krumholz L."/>
        </authorList>
    </citation>
    <scope>NUCLEOTIDE SEQUENCE [LARGE SCALE GENOMIC DNA]</scope>
    <source>
        <strain evidence="3 4">SURF-2</strain>
    </source>
</reference>
<name>A0ABT1TDJ6_9GAMM</name>
<gene>
    <name evidence="3" type="ORF">NP590_05365</name>
</gene>
<dbReference type="PANTHER" id="PTHR40606">
    <property type="match status" value="1"/>
</dbReference>